<organism evidence="2 3">
    <name type="scientific">Rubroshorea leprosula</name>
    <dbReference type="NCBI Taxonomy" id="152421"/>
    <lineage>
        <taxon>Eukaryota</taxon>
        <taxon>Viridiplantae</taxon>
        <taxon>Streptophyta</taxon>
        <taxon>Embryophyta</taxon>
        <taxon>Tracheophyta</taxon>
        <taxon>Spermatophyta</taxon>
        <taxon>Magnoliopsida</taxon>
        <taxon>eudicotyledons</taxon>
        <taxon>Gunneridae</taxon>
        <taxon>Pentapetalae</taxon>
        <taxon>rosids</taxon>
        <taxon>malvids</taxon>
        <taxon>Malvales</taxon>
        <taxon>Dipterocarpaceae</taxon>
        <taxon>Rubroshorea</taxon>
    </lineage>
</organism>
<dbReference type="Proteomes" id="UP001054252">
    <property type="component" value="Unassembled WGS sequence"/>
</dbReference>
<feature type="compositionally biased region" description="Acidic residues" evidence="1">
    <location>
        <begin position="35"/>
        <end position="49"/>
    </location>
</feature>
<name>A0AAV5M901_9ROSI</name>
<feature type="region of interest" description="Disordered" evidence="1">
    <location>
        <begin position="20"/>
        <end position="55"/>
    </location>
</feature>
<dbReference type="EMBL" id="BPVZ01000205">
    <property type="protein sequence ID" value="GKV46235.1"/>
    <property type="molecule type" value="Genomic_DNA"/>
</dbReference>
<keyword evidence="3" id="KW-1185">Reference proteome</keyword>
<proteinExistence type="predicted"/>
<gene>
    <name evidence="2" type="ORF">SLEP1_g53234</name>
</gene>
<accession>A0AAV5M901</accession>
<feature type="compositionally biased region" description="Low complexity" evidence="1">
    <location>
        <begin position="23"/>
        <end position="32"/>
    </location>
</feature>
<evidence type="ECO:0000313" key="3">
    <source>
        <dbReference type="Proteomes" id="UP001054252"/>
    </source>
</evidence>
<comment type="caution">
    <text evidence="2">The sequence shown here is derived from an EMBL/GenBank/DDBJ whole genome shotgun (WGS) entry which is preliminary data.</text>
</comment>
<dbReference type="AlphaFoldDB" id="A0AAV5M901"/>
<evidence type="ECO:0000256" key="1">
    <source>
        <dbReference type="SAM" id="MobiDB-lite"/>
    </source>
</evidence>
<protein>
    <submittedName>
        <fullName evidence="2">Uncharacterized protein</fullName>
    </submittedName>
</protein>
<sequence length="118" mass="13043">MSSKETLSVGGSEEVRALEYGDVGVVSESSGSERTEEEVERNEVAEVEGEGVPANILEVGDRSDRCYDIEADIVSEVRGYETEFETRDSFSYLVETYEIPPQVLIRPVGVEERACFAP</sequence>
<evidence type="ECO:0000313" key="2">
    <source>
        <dbReference type="EMBL" id="GKV46235.1"/>
    </source>
</evidence>
<reference evidence="2 3" key="1">
    <citation type="journal article" date="2021" name="Commun. Biol.">
        <title>The genome of Shorea leprosula (Dipterocarpaceae) highlights the ecological relevance of drought in aseasonal tropical rainforests.</title>
        <authorList>
            <person name="Ng K.K.S."/>
            <person name="Kobayashi M.J."/>
            <person name="Fawcett J.A."/>
            <person name="Hatakeyama M."/>
            <person name="Paape T."/>
            <person name="Ng C.H."/>
            <person name="Ang C.C."/>
            <person name="Tnah L.H."/>
            <person name="Lee C.T."/>
            <person name="Nishiyama T."/>
            <person name="Sese J."/>
            <person name="O'Brien M.J."/>
            <person name="Copetti D."/>
            <person name="Mohd Noor M.I."/>
            <person name="Ong R.C."/>
            <person name="Putra M."/>
            <person name="Sireger I.Z."/>
            <person name="Indrioko S."/>
            <person name="Kosugi Y."/>
            <person name="Izuno A."/>
            <person name="Isagi Y."/>
            <person name="Lee S.L."/>
            <person name="Shimizu K.K."/>
        </authorList>
    </citation>
    <scope>NUCLEOTIDE SEQUENCE [LARGE SCALE GENOMIC DNA]</scope>
    <source>
        <strain evidence="2">214</strain>
    </source>
</reference>